<protein>
    <submittedName>
        <fullName evidence="2">Uncharacterized protein</fullName>
    </submittedName>
</protein>
<feature type="compositionally biased region" description="Polar residues" evidence="1">
    <location>
        <begin position="36"/>
        <end position="49"/>
    </location>
</feature>
<evidence type="ECO:0000256" key="1">
    <source>
        <dbReference type="SAM" id="MobiDB-lite"/>
    </source>
</evidence>
<comment type="caution">
    <text evidence="2">The sequence shown here is derived from an EMBL/GenBank/DDBJ whole genome shotgun (WGS) entry which is preliminary data.</text>
</comment>
<sequence>MCLPLALTLPHGPNSYRCFSLSPSLNHHSSEPHHNASPSLPHGTNTLPQPSLHGVATPQPFSLSHLPSDPSLLTLKSDHHTPSLLTLSITEFPRVAAAELEELWLLS</sequence>
<feature type="region of interest" description="Disordered" evidence="1">
    <location>
        <begin position="27"/>
        <end position="63"/>
    </location>
</feature>
<reference evidence="2" key="1">
    <citation type="submission" date="2022-11" db="EMBL/GenBank/DDBJ databases">
        <authorList>
            <person name="Hyden B.L."/>
            <person name="Feng K."/>
            <person name="Yates T."/>
            <person name="Jawdy S."/>
            <person name="Smart L.B."/>
            <person name="Muchero W."/>
        </authorList>
    </citation>
    <scope>NUCLEOTIDE SEQUENCE</scope>
    <source>
        <tissue evidence="2">Shoot tip</tissue>
    </source>
</reference>
<dbReference type="EMBL" id="JAPFFM010000003">
    <property type="protein sequence ID" value="KAJ6769246.1"/>
    <property type="molecule type" value="Genomic_DNA"/>
</dbReference>
<evidence type="ECO:0000313" key="3">
    <source>
        <dbReference type="Proteomes" id="UP001151752"/>
    </source>
</evidence>
<dbReference type="AlphaFoldDB" id="A0A9Q0WL70"/>
<gene>
    <name evidence="2" type="ORF">OIU74_022839</name>
</gene>
<organism evidence="2 3">
    <name type="scientific">Salix koriyanagi</name>
    <dbReference type="NCBI Taxonomy" id="2511006"/>
    <lineage>
        <taxon>Eukaryota</taxon>
        <taxon>Viridiplantae</taxon>
        <taxon>Streptophyta</taxon>
        <taxon>Embryophyta</taxon>
        <taxon>Tracheophyta</taxon>
        <taxon>Spermatophyta</taxon>
        <taxon>Magnoliopsida</taxon>
        <taxon>eudicotyledons</taxon>
        <taxon>Gunneridae</taxon>
        <taxon>Pentapetalae</taxon>
        <taxon>rosids</taxon>
        <taxon>fabids</taxon>
        <taxon>Malpighiales</taxon>
        <taxon>Salicaceae</taxon>
        <taxon>Saliceae</taxon>
        <taxon>Salix</taxon>
    </lineage>
</organism>
<name>A0A9Q0WL70_9ROSI</name>
<reference evidence="2" key="2">
    <citation type="journal article" date="2023" name="Int. J. Mol. Sci.">
        <title>De Novo Assembly and Annotation of 11 Diverse Shrub Willow (Salix) Genomes Reveals Novel Gene Organization in Sex-Linked Regions.</title>
        <authorList>
            <person name="Hyden B."/>
            <person name="Feng K."/>
            <person name="Yates T.B."/>
            <person name="Jawdy S."/>
            <person name="Cereghino C."/>
            <person name="Smart L.B."/>
            <person name="Muchero W."/>
        </authorList>
    </citation>
    <scope>NUCLEOTIDE SEQUENCE</scope>
    <source>
        <tissue evidence="2">Shoot tip</tissue>
    </source>
</reference>
<evidence type="ECO:0000313" key="2">
    <source>
        <dbReference type="EMBL" id="KAJ6769246.1"/>
    </source>
</evidence>
<dbReference type="Proteomes" id="UP001151752">
    <property type="component" value="Chromosome 8"/>
</dbReference>
<accession>A0A9Q0WL70</accession>
<keyword evidence="3" id="KW-1185">Reference proteome</keyword>
<proteinExistence type="predicted"/>